<comment type="catalytic activity">
    <reaction evidence="1">
        <text>L-glutamyl-[protein] + S-adenosyl-L-methionine = [protein]-L-glutamate 5-O-methyl ester + S-adenosyl-L-homocysteine</text>
        <dbReference type="Rhea" id="RHEA:24452"/>
        <dbReference type="Rhea" id="RHEA-COMP:10208"/>
        <dbReference type="Rhea" id="RHEA-COMP:10311"/>
        <dbReference type="ChEBI" id="CHEBI:29973"/>
        <dbReference type="ChEBI" id="CHEBI:57856"/>
        <dbReference type="ChEBI" id="CHEBI:59789"/>
        <dbReference type="ChEBI" id="CHEBI:82795"/>
        <dbReference type="EC" id="2.1.1.80"/>
    </reaction>
</comment>
<dbReference type="Pfam" id="PF00072">
    <property type="entry name" value="Response_reg"/>
    <property type="match status" value="1"/>
</dbReference>
<dbReference type="PRINTS" id="PR00996">
    <property type="entry name" value="CHERMTFRASE"/>
</dbReference>
<evidence type="ECO:0000313" key="16">
    <source>
        <dbReference type="Proteomes" id="UP000443582"/>
    </source>
</evidence>
<feature type="modified residue" description="4-aspartylphosphate" evidence="9 11">
    <location>
        <position position="342"/>
    </location>
</feature>
<dbReference type="SUPFAM" id="SSF52172">
    <property type="entry name" value="CheY-like"/>
    <property type="match status" value="1"/>
</dbReference>
<feature type="domain" description="CheB-type methylesterase" evidence="13">
    <location>
        <begin position="435"/>
        <end position="625"/>
    </location>
</feature>
<dbReference type="CDD" id="cd17541">
    <property type="entry name" value="REC_CheB-like"/>
    <property type="match status" value="1"/>
</dbReference>
<keyword evidence="6" id="KW-0949">S-adenosyl-L-methionine</keyword>
<dbReference type="Pfam" id="PF01739">
    <property type="entry name" value="CheR"/>
    <property type="match status" value="1"/>
</dbReference>
<evidence type="ECO:0000256" key="7">
    <source>
        <dbReference type="ARBA" id="ARBA00022801"/>
    </source>
</evidence>
<dbReference type="InterPro" id="IPR008248">
    <property type="entry name" value="CheB-like"/>
</dbReference>
<dbReference type="PROSITE" id="PS50123">
    <property type="entry name" value="CHER"/>
    <property type="match status" value="1"/>
</dbReference>
<dbReference type="InterPro" id="IPR035909">
    <property type="entry name" value="CheB_C"/>
</dbReference>
<feature type="domain" description="Response regulatory" evidence="12">
    <location>
        <begin position="291"/>
        <end position="408"/>
    </location>
</feature>
<dbReference type="PANTHER" id="PTHR42872:SF6">
    <property type="entry name" value="PROTEIN-GLUTAMATE METHYLESTERASE_PROTEIN-GLUTAMINE GLUTAMINASE"/>
    <property type="match status" value="1"/>
</dbReference>
<dbReference type="SUPFAM" id="SSF53335">
    <property type="entry name" value="S-adenosyl-L-methionine-dependent methyltransferases"/>
    <property type="match status" value="1"/>
</dbReference>
<comment type="function">
    <text evidence="9">Involved in chemotaxis. Part of a chemotaxis signal transduction system that modulates chemotaxis in response to various stimuli. Catalyzes the demethylation of specific methylglutamate residues introduced into the chemoreceptors (methyl-accepting chemotaxis proteins or MCP) by CheR. Also mediates the irreversible deamidation of specific glutamine residues to glutamic acid.</text>
</comment>
<feature type="domain" description="CheR-type methyltransferase" evidence="14">
    <location>
        <begin position="1"/>
        <end position="274"/>
    </location>
</feature>
<evidence type="ECO:0000256" key="1">
    <source>
        <dbReference type="ARBA" id="ARBA00001541"/>
    </source>
</evidence>
<dbReference type="InterPro" id="IPR036804">
    <property type="entry name" value="CheR_N_sf"/>
</dbReference>
<dbReference type="PANTHER" id="PTHR42872">
    <property type="entry name" value="PROTEIN-GLUTAMATE METHYLESTERASE/PROTEIN-GLUTAMINE GLUTAMINASE"/>
    <property type="match status" value="1"/>
</dbReference>
<dbReference type="Proteomes" id="UP000443582">
    <property type="component" value="Unassembled WGS sequence"/>
</dbReference>
<organism evidence="15 16">
    <name type="scientific">Halobacteriovorax vibrionivorans</name>
    <dbReference type="NCBI Taxonomy" id="2152716"/>
    <lineage>
        <taxon>Bacteria</taxon>
        <taxon>Pseudomonadati</taxon>
        <taxon>Bdellovibrionota</taxon>
        <taxon>Bacteriovoracia</taxon>
        <taxon>Bacteriovoracales</taxon>
        <taxon>Halobacteriovoraceae</taxon>
        <taxon>Halobacteriovorax</taxon>
    </lineage>
</organism>
<comment type="subcellular location">
    <subcellularLocation>
        <location evidence="9">Cytoplasm</location>
    </subcellularLocation>
</comment>
<comment type="similarity">
    <text evidence="9">Belongs to the CheB family.</text>
</comment>
<keyword evidence="7 9" id="KW-0378">Hydrolase</keyword>
<evidence type="ECO:0000259" key="14">
    <source>
        <dbReference type="PROSITE" id="PS50123"/>
    </source>
</evidence>
<evidence type="ECO:0000256" key="2">
    <source>
        <dbReference type="ARBA" id="ARBA00022490"/>
    </source>
</evidence>
<dbReference type="CDD" id="cd16432">
    <property type="entry name" value="CheB_Rec"/>
    <property type="match status" value="1"/>
</dbReference>
<dbReference type="PROSITE" id="PS50110">
    <property type="entry name" value="RESPONSE_REGULATORY"/>
    <property type="match status" value="1"/>
</dbReference>
<evidence type="ECO:0000256" key="4">
    <source>
        <dbReference type="ARBA" id="ARBA00022603"/>
    </source>
</evidence>
<evidence type="ECO:0000256" key="8">
    <source>
        <dbReference type="ARBA" id="ARBA00048267"/>
    </source>
</evidence>
<comment type="caution">
    <text evidence="15">The sequence shown here is derived from an EMBL/GenBank/DDBJ whole genome shotgun (WGS) entry which is preliminary data.</text>
</comment>
<dbReference type="Gene3D" id="3.40.50.180">
    <property type="entry name" value="Methylesterase CheB, C-terminal domain"/>
    <property type="match status" value="1"/>
</dbReference>
<evidence type="ECO:0000256" key="6">
    <source>
        <dbReference type="ARBA" id="ARBA00022691"/>
    </source>
</evidence>
<dbReference type="SMART" id="SM00448">
    <property type="entry name" value="REC"/>
    <property type="match status" value="1"/>
</dbReference>
<keyword evidence="2 9" id="KW-0963">Cytoplasm</keyword>
<dbReference type="InterPro" id="IPR011006">
    <property type="entry name" value="CheY-like_superfamily"/>
</dbReference>
<dbReference type="NCBIfam" id="NF001965">
    <property type="entry name" value="PRK00742.1"/>
    <property type="match status" value="1"/>
</dbReference>
<proteinExistence type="inferred from homology"/>
<dbReference type="InterPro" id="IPR022641">
    <property type="entry name" value="CheR_N"/>
</dbReference>
<keyword evidence="4 15" id="KW-0489">Methyltransferase</keyword>
<evidence type="ECO:0000256" key="3">
    <source>
        <dbReference type="ARBA" id="ARBA00022500"/>
    </source>
</evidence>
<evidence type="ECO:0000256" key="5">
    <source>
        <dbReference type="ARBA" id="ARBA00022679"/>
    </source>
</evidence>
<sequence length="625" mass="70033">MGSLAKSYIEIADVMAKESGAHFTAQNNAMIKSRIDKRIVELKLNGVDEYLTLIKKPGNQEKNALISLLTTHYTFFMREKGHFDFIVKSLPKIIERAKSKGRKKLSIWCAACSKGDEVYSLAMVLKYHLKKIDPSFTFEILGTDICEASIKHALKGVYYWKELQKVPKEYLAGNWYRGSGDISDFVKVSDDLKKYCRFKTHNLVNDDSPEYKEEFDFVLCRNVFIYFNEAQINKVMKSLNRCIVNKGYLFLGLSETLLKYEGFQNIGQSIFFRTDTDVNSPVQLNKSAKKRILIVDDSATVRKLIKKCLVDNNDFEIVGEAVDGQDGLDKIKELRPDVITLDINMPKMSGHEVIKRLPSNLKVETILISSVSKSDGDIVMRCLEDGAFDYIKKPSFDDIFNFKKALTEKINLAYSSIVKSKRGRLSSWQGQGTFNFQEGQLIAIGASTGGTEAIKQLLLTMPKQFPPILIVQHIPPVFSTAFANRLNELCPFTVKEAVDGEELKNNTVYIAPGGIHMGVIGTKNLAIKLDEETPLYSGHKPSVDYLFENLAKVKSHCVTAALLTGMGADGAKGLLKLKENKSFTITQDEDTSVVYGMPKKAFELGASCESLALDKITDKILSKIK</sequence>
<evidence type="ECO:0000256" key="9">
    <source>
        <dbReference type="HAMAP-Rule" id="MF_00099"/>
    </source>
</evidence>
<dbReference type="InterPro" id="IPR000673">
    <property type="entry name" value="Sig_transdc_resp-reg_Me-estase"/>
</dbReference>
<keyword evidence="3 9" id="KW-0145">Chemotaxis</keyword>
<comment type="PTM">
    <text evidence="9">Phosphorylated by CheA. Phosphorylation of the N-terminal regulatory domain activates the methylesterase activity.</text>
</comment>
<dbReference type="PROSITE" id="PS50122">
    <property type="entry name" value="CHEB"/>
    <property type="match status" value="1"/>
</dbReference>
<dbReference type="InterPro" id="IPR029063">
    <property type="entry name" value="SAM-dependent_MTases_sf"/>
</dbReference>
<dbReference type="InterPro" id="IPR000780">
    <property type="entry name" value="CheR_MeTrfase"/>
</dbReference>
<dbReference type="EC" id="3.1.1.61" evidence="9"/>
<dbReference type="RefSeq" id="WP_115362067.1">
    <property type="nucleotide sequence ID" value="NZ_QDKL01000002.1"/>
</dbReference>
<keyword evidence="9 11" id="KW-0597">Phosphoprotein</keyword>
<evidence type="ECO:0000256" key="10">
    <source>
        <dbReference type="PROSITE-ProRule" id="PRU00050"/>
    </source>
</evidence>
<protein>
    <recommendedName>
        <fullName evidence="9">Protein-glutamate methylesterase/protein-glutamine glutaminase</fullName>
        <ecNumber evidence="9">3.1.1.61</ecNumber>
        <ecNumber evidence="9">3.5.1.44</ecNumber>
    </recommendedName>
</protein>
<feature type="active site" evidence="9 10">
    <location>
        <position position="569"/>
    </location>
</feature>
<reference evidence="16" key="1">
    <citation type="journal article" date="2019" name="Int. J. Syst. Evol. Microbiol.">
        <title>Halobacteriovorax valvorus sp. nov., a novel prokaryotic predator isolated from coastal seawater of China.</title>
        <authorList>
            <person name="Chen M.-X."/>
        </authorList>
    </citation>
    <scope>NUCLEOTIDE SEQUENCE [LARGE SCALE GENOMIC DNA]</scope>
    <source>
        <strain evidence="16">BL9</strain>
    </source>
</reference>
<comment type="catalytic activity">
    <reaction evidence="9">
        <text>L-glutaminyl-[protein] + H2O = L-glutamyl-[protein] + NH4(+)</text>
        <dbReference type="Rhea" id="RHEA:16441"/>
        <dbReference type="Rhea" id="RHEA-COMP:10207"/>
        <dbReference type="Rhea" id="RHEA-COMP:10208"/>
        <dbReference type="ChEBI" id="CHEBI:15377"/>
        <dbReference type="ChEBI" id="CHEBI:28938"/>
        <dbReference type="ChEBI" id="CHEBI:29973"/>
        <dbReference type="ChEBI" id="CHEBI:30011"/>
        <dbReference type="EC" id="3.5.1.44"/>
    </reaction>
</comment>
<feature type="active site" evidence="9 10">
    <location>
        <position position="473"/>
    </location>
</feature>
<dbReference type="Pfam" id="PF01339">
    <property type="entry name" value="CheB_methylest"/>
    <property type="match status" value="1"/>
</dbReference>
<dbReference type="InterPro" id="IPR022642">
    <property type="entry name" value="CheR_C"/>
</dbReference>
<feature type="active site" evidence="9 10">
    <location>
        <position position="447"/>
    </location>
</feature>
<comment type="domain">
    <text evidence="9">Contains a C-terminal catalytic domain, and an N-terminal region which modulates catalytic activity.</text>
</comment>
<comment type="catalytic activity">
    <reaction evidence="8 9">
        <text>[protein]-L-glutamate 5-O-methyl ester + H2O = L-glutamyl-[protein] + methanol + H(+)</text>
        <dbReference type="Rhea" id="RHEA:23236"/>
        <dbReference type="Rhea" id="RHEA-COMP:10208"/>
        <dbReference type="Rhea" id="RHEA-COMP:10311"/>
        <dbReference type="ChEBI" id="CHEBI:15377"/>
        <dbReference type="ChEBI" id="CHEBI:15378"/>
        <dbReference type="ChEBI" id="CHEBI:17790"/>
        <dbReference type="ChEBI" id="CHEBI:29973"/>
        <dbReference type="ChEBI" id="CHEBI:82795"/>
        <dbReference type="EC" id="3.1.1.61"/>
    </reaction>
</comment>
<dbReference type="Gene3D" id="3.40.50.2300">
    <property type="match status" value="1"/>
</dbReference>
<evidence type="ECO:0000256" key="11">
    <source>
        <dbReference type="PROSITE-ProRule" id="PRU00169"/>
    </source>
</evidence>
<dbReference type="Pfam" id="PF03705">
    <property type="entry name" value="CheR_N"/>
    <property type="match status" value="1"/>
</dbReference>
<dbReference type="GO" id="GO:0008168">
    <property type="term" value="F:methyltransferase activity"/>
    <property type="evidence" value="ECO:0007669"/>
    <property type="project" value="UniProtKB-KW"/>
</dbReference>
<dbReference type="SUPFAM" id="SSF52738">
    <property type="entry name" value="Methylesterase CheB, C-terminal domain"/>
    <property type="match status" value="1"/>
</dbReference>
<dbReference type="SMART" id="SM00138">
    <property type="entry name" value="MeTrc"/>
    <property type="match status" value="1"/>
</dbReference>
<evidence type="ECO:0000259" key="12">
    <source>
        <dbReference type="PROSITE" id="PS50110"/>
    </source>
</evidence>
<keyword evidence="5" id="KW-0808">Transferase</keyword>
<dbReference type="GO" id="GO:0032259">
    <property type="term" value="P:methylation"/>
    <property type="evidence" value="ECO:0007669"/>
    <property type="project" value="UniProtKB-KW"/>
</dbReference>
<dbReference type="SUPFAM" id="SSF47757">
    <property type="entry name" value="Chemotaxis receptor methyltransferase CheR, N-terminal domain"/>
    <property type="match status" value="1"/>
</dbReference>
<dbReference type="Gene3D" id="1.10.155.10">
    <property type="entry name" value="Chemotaxis receptor methyltransferase CheR, N-terminal domain"/>
    <property type="match status" value="1"/>
</dbReference>
<gene>
    <name evidence="9 15" type="primary">cheB</name>
    <name evidence="15" type="ORF">DAY19_10290</name>
</gene>
<evidence type="ECO:0000313" key="15">
    <source>
        <dbReference type="EMBL" id="RZF22061.1"/>
    </source>
</evidence>
<dbReference type="HAMAP" id="MF_00099">
    <property type="entry name" value="CheB_chemtxs"/>
    <property type="match status" value="1"/>
</dbReference>
<keyword evidence="16" id="KW-1185">Reference proteome</keyword>
<dbReference type="GO" id="GO:0008984">
    <property type="term" value="F:protein-glutamate methylesterase activity"/>
    <property type="evidence" value="ECO:0007669"/>
    <property type="project" value="UniProtKB-EC"/>
</dbReference>
<dbReference type="EC" id="3.5.1.44" evidence="9"/>
<dbReference type="InterPro" id="IPR001789">
    <property type="entry name" value="Sig_transdc_resp-reg_receiver"/>
</dbReference>
<accession>A0ABY0IGI5</accession>
<name>A0ABY0IGI5_9BACT</name>
<evidence type="ECO:0000259" key="13">
    <source>
        <dbReference type="PROSITE" id="PS50122"/>
    </source>
</evidence>
<dbReference type="Gene3D" id="3.40.50.150">
    <property type="entry name" value="Vaccinia Virus protein VP39"/>
    <property type="match status" value="1"/>
</dbReference>
<dbReference type="EMBL" id="QDKL01000002">
    <property type="protein sequence ID" value="RZF22061.1"/>
    <property type="molecule type" value="Genomic_DNA"/>
</dbReference>